<evidence type="ECO:0000256" key="1">
    <source>
        <dbReference type="ARBA" id="ARBA00005443"/>
    </source>
</evidence>
<evidence type="ECO:0000313" key="15">
    <source>
        <dbReference type="Proteomes" id="UP001301350"/>
    </source>
</evidence>
<dbReference type="InterPro" id="IPR036388">
    <property type="entry name" value="WH-like_DNA-bd_sf"/>
</dbReference>
<feature type="coiled-coil region" evidence="11">
    <location>
        <begin position="122"/>
        <end position="156"/>
    </location>
</feature>
<organism evidence="14 15">
    <name type="scientific">Cyanidium caldarium</name>
    <name type="common">Red alga</name>
    <dbReference type="NCBI Taxonomy" id="2771"/>
    <lineage>
        <taxon>Eukaryota</taxon>
        <taxon>Rhodophyta</taxon>
        <taxon>Bangiophyceae</taxon>
        <taxon>Cyanidiales</taxon>
        <taxon>Cyanidiaceae</taxon>
        <taxon>Cyanidium</taxon>
    </lineage>
</organism>
<keyword evidence="4" id="KW-0811">Translocation</keyword>
<evidence type="ECO:0000256" key="10">
    <source>
        <dbReference type="RuleBase" id="RU367032"/>
    </source>
</evidence>
<keyword evidence="2 10" id="KW-0813">Transport</keyword>
<evidence type="ECO:0000256" key="11">
    <source>
        <dbReference type="SAM" id="Coils"/>
    </source>
</evidence>
<dbReference type="PANTHER" id="PTHR23058">
    <property type="entry name" value="PEROXISOMAL MEMBRANE PROTEIN PEX14"/>
    <property type="match status" value="1"/>
</dbReference>
<accession>A0AAV9IWV6</accession>
<gene>
    <name evidence="14" type="ORF">CDCA_CDCA09G2598</name>
</gene>
<feature type="region of interest" description="Disordered" evidence="12">
    <location>
        <begin position="175"/>
        <end position="255"/>
    </location>
</feature>
<dbReference type="InterPro" id="IPR025655">
    <property type="entry name" value="PEX14"/>
</dbReference>
<reference evidence="14 15" key="1">
    <citation type="submission" date="2022-07" db="EMBL/GenBank/DDBJ databases">
        <title>Genome-wide signatures of adaptation to extreme environments.</title>
        <authorList>
            <person name="Cho C.H."/>
            <person name="Yoon H.S."/>
        </authorList>
    </citation>
    <scope>NUCLEOTIDE SEQUENCE [LARGE SCALE GENOMIC DNA]</scope>
    <source>
        <strain evidence="14 15">DBV 063 E5</strain>
    </source>
</reference>
<keyword evidence="5 10" id="KW-0472">Membrane</keyword>
<keyword evidence="15" id="KW-1185">Reference proteome</keyword>
<evidence type="ECO:0000256" key="2">
    <source>
        <dbReference type="ARBA" id="ARBA00022448"/>
    </source>
</evidence>
<evidence type="ECO:0000256" key="8">
    <source>
        <dbReference type="ARBA" id="ARBA00029691"/>
    </source>
</evidence>
<dbReference type="AlphaFoldDB" id="A0AAV9IWV6"/>
<feature type="domain" description="Peroxisome membrane anchor protein Pex14p N-terminal" evidence="13">
    <location>
        <begin position="2"/>
        <end position="44"/>
    </location>
</feature>
<proteinExistence type="inferred from homology"/>
<evidence type="ECO:0000256" key="12">
    <source>
        <dbReference type="SAM" id="MobiDB-lite"/>
    </source>
</evidence>
<comment type="similarity">
    <text evidence="1 10">Belongs to the peroxin-14 family.</text>
</comment>
<dbReference type="GO" id="GO:0005102">
    <property type="term" value="F:signaling receptor binding"/>
    <property type="evidence" value="ECO:0007669"/>
    <property type="project" value="TreeGrafter"/>
</dbReference>
<sequence length="255" mass="27116">MREDQVSKAVEFLRHPTVKSREDAVAFLRQKGLEEAEIDEALRRSGAAGQASPSPPVPKTATDASAGPGALGWLWRVALGLSALSVLRELLKKYVVPLYFPQVAASSRLAEAAAVTTTPSSTVAVRKELRQLREAVEETRAALHTLNEQLQRWSDTARLREELRSELLTAIASRDAARGNAGAEARPASTAPGSNSTTAAHSPYAPPPPTEPSAVAADADHTLPDFGDIEPAQPHSWSGARSAASTQPPALRQGR</sequence>
<protein>
    <recommendedName>
        <fullName evidence="7 10">Peroxisomal membrane protein PEX14</fullName>
    </recommendedName>
    <alternativeName>
        <fullName evidence="8 10">Peroxin-14</fullName>
    </alternativeName>
</protein>
<dbReference type="GO" id="GO:1990429">
    <property type="term" value="C:peroxisomal importomer complex"/>
    <property type="evidence" value="ECO:0007669"/>
    <property type="project" value="TreeGrafter"/>
</dbReference>
<evidence type="ECO:0000256" key="3">
    <source>
        <dbReference type="ARBA" id="ARBA00022927"/>
    </source>
</evidence>
<evidence type="ECO:0000259" key="13">
    <source>
        <dbReference type="Pfam" id="PF04695"/>
    </source>
</evidence>
<dbReference type="Pfam" id="PF04695">
    <property type="entry name" value="Pex14_N"/>
    <property type="match status" value="1"/>
</dbReference>
<evidence type="ECO:0000256" key="4">
    <source>
        <dbReference type="ARBA" id="ARBA00023010"/>
    </source>
</evidence>
<name>A0AAV9IWV6_CYACA</name>
<dbReference type="Proteomes" id="UP001301350">
    <property type="component" value="Unassembled WGS sequence"/>
</dbReference>
<evidence type="ECO:0000256" key="6">
    <source>
        <dbReference type="ARBA" id="ARBA00023140"/>
    </source>
</evidence>
<dbReference type="GO" id="GO:0005778">
    <property type="term" value="C:peroxisomal membrane"/>
    <property type="evidence" value="ECO:0007669"/>
    <property type="project" value="UniProtKB-SubCell"/>
</dbReference>
<evidence type="ECO:0000256" key="7">
    <source>
        <dbReference type="ARBA" id="ARBA00029502"/>
    </source>
</evidence>
<feature type="region of interest" description="Disordered" evidence="12">
    <location>
        <begin position="39"/>
        <end position="63"/>
    </location>
</feature>
<comment type="caution">
    <text evidence="14">The sequence shown here is derived from an EMBL/GenBank/DDBJ whole genome shotgun (WGS) entry which is preliminary data.</text>
</comment>
<keyword evidence="6 10" id="KW-0576">Peroxisome</keyword>
<dbReference type="EMBL" id="JANCYW010000009">
    <property type="protein sequence ID" value="KAK4536573.1"/>
    <property type="molecule type" value="Genomic_DNA"/>
</dbReference>
<dbReference type="InterPro" id="IPR006785">
    <property type="entry name" value="Pex14_N"/>
</dbReference>
<keyword evidence="3 10" id="KW-0653">Protein transport</keyword>
<evidence type="ECO:0000256" key="9">
    <source>
        <dbReference type="ARBA" id="ARBA00046271"/>
    </source>
</evidence>
<dbReference type="GO" id="GO:0016560">
    <property type="term" value="P:protein import into peroxisome matrix, docking"/>
    <property type="evidence" value="ECO:0007669"/>
    <property type="project" value="UniProtKB-UniRule"/>
</dbReference>
<evidence type="ECO:0000313" key="14">
    <source>
        <dbReference type="EMBL" id="KAK4536573.1"/>
    </source>
</evidence>
<evidence type="ECO:0000256" key="5">
    <source>
        <dbReference type="ARBA" id="ARBA00023136"/>
    </source>
</evidence>
<dbReference type="Gene3D" id="1.10.10.10">
    <property type="entry name" value="Winged helix-like DNA-binding domain superfamily/Winged helix DNA-binding domain"/>
    <property type="match status" value="1"/>
</dbReference>
<dbReference type="PANTHER" id="PTHR23058:SF0">
    <property type="entry name" value="PEROXISOMAL MEMBRANE PROTEIN PEX14"/>
    <property type="match status" value="1"/>
</dbReference>
<comment type="subcellular location">
    <subcellularLocation>
        <location evidence="9 10">Peroxisome membrane</location>
    </subcellularLocation>
</comment>
<comment type="function">
    <text evidence="10">Component of the PEX13-PEX14 docking complex, a translocon channel that specifically mediates the import of peroxisomal cargo proteins bound to PEX5 receptor. The PEX13-PEX14 docking complex forms a large import pore which can be opened to a diameter of about 9 nm. Mechanistically, PEX5 receptor along with cargo proteins associates with the PEX14 subunit of the PEX13-PEX14 docking complex in the cytosol, leading to the insertion of the receptor into the organelle membrane with the concomitant translocation of the cargo into the peroxisome matrix.</text>
</comment>
<keyword evidence="11" id="KW-0175">Coiled coil</keyword>